<dbReference type="SUPFAM" id="SSF47226">
    <property type="entry name" value="Histidine-containing phosphotransfer domain, HPT domain"/>
    <property type="match status" value="1"/>
</dbReference>
<comment type="caution">
    <text evidence="2">The sequence shown here is derived from an EMBL/GenBank/DDBJ whole genome shotgun (WGS) entry which is preliminary data.</text>
</comment>
<evidence type="ECO:0000313" key="3">
    <source>
        <dbReference type="Proteomes" id="UP001597277"/>
    </source>
</evidence>
<gene>
    <name evidence="2" type="ORF">ACFSE6_06200</name>
</gene>
<dbReference type="RefSeq" id="WP_388003604.1">
    <property type="nucleotide sequence ID" value="NZ_JBHUEE010000002.1"/>
</dbReference>
<evidence type="ECO:0000259" key="1">
    <source>
        <dbReference type="Pfam" id="PF01627"/>
    </source>
</evidence>
<dbReference type="InterPro" id="IPR036641">
    <property type="entry name" value="HPT_dom_sf"/>
</dbReference>
<dbReference type="Pfam" id="PF01627">
    <property type="entry name" value="Hpt"/>
    <property type="match status" value="1"/>
</dbReference>
<keyword evidence="3" id="KW-1185">Reference proteome</keyword>
<feature type="domain" description="HPt" evidence="1">
    <location>
        <begin position="27"/>
        <end position="102"/>
    </location>
</feature>
<dbReference type="EMBL" id="JBHUEE010000002">
    <property type="protein sequence ID" value="MFD1717417.1"/>
    <property type="molecule type" value="Genomic_DNA"/>
</dbReference>
<dbReference type="Gene3D" id="1.20.120.160">
    <property type="entry name" value="HPT domain"/>
    <property type="match status" value="1"/>
</dbReference>
<sequence>MPEPLVDPAVLDRLARDIGRKAAQEFAERYRTAVVERLAALRTAVAERHLDRAHNLLINIDGASRMLGARRLALAAGRLADRLREDHAPTPEDLSELSRLVSLTDAELARVLDGREGGSS</sequence>
<name>A0ABW4L4T0_9MICO</name>
<accession>A0ABW4L4T0</accession>
<evidence type="ECO:0000313" key="2">
    <source>
        <dbReference type="EMBL" id="MFD1717417.1"/>
    </source>
</evidence>
<proteinExistence type="predicted"/>
<organism evidence="2 3">
    <name type="scientific">Georgenia deserti</name>
    <dbReference type="NCBI Taxonomy" id="2093781"/>
    <lineage>
        <taxon>Bacteria</taxon>
        <taxon>Bacillati</taxon>
        <taxon>Actinomycetota</taxon>
        <taxon>Actinomycetes</taxon>
        <taxon>Micrococcales</taxon>
        <taxon>Bogoriellaceae</taxon>
        <taxon>Georgenia</taxon>
    </lineage>
</organism>
<protein>
    <submittedName>
        <fullName evidence="2">Hpt domain-containing protein</fullName>
    </submittedName>
</protein>
<reference evidence="3" key="1">
    <citation type="journal article" date="2019" name="Int. J. Syst. Evol. Microbiol.">
        <title>The Global Catalogue of Microorganisms (GCM) 10K type strain sequencing project: providing services to taxonomists for standard genome sequencing and annotation.</title>
        <authorList>
            <consortium name="The Broad Institute Genomics Platform"/>
            <consortium name="The Broad Institute Genome Sequencing Center for Infectious Disease"/>
            <person name="Wu L."/>
            <person name="Ma J."/>
        </authorList>
    </citation>
    <scope>NUCLEOTIDE SEQUENCE [LARGE SCALE GENOMIC DNA]</scope>
    <source>
        <strain evidence="3">JCM 17130</strain>
    </source>
</reference>
<dbReference type="InterPro" id="IPR008207">
    <property type="entry name" value="Sig_transdc_His_kin_Hpt_dom"/>
</dbReference>
<dbReference type="Proteomes" id="UP001597277">
    <property type="component" value="Unassembled WGS sequence"/>
</dbReference>